<reference evidence="4" key="1">
    <citation type="submission" date="2020-11" db="EMBL/GenBank/DDBJ databases">
        <authorList>
            <consortium name="DOE Joint Genome Institute"/>
            <person name="Ahrendt S."/>
            <person name="Riley R."/>
            <person name="Andreopoulos W."/>
            <person name="LaButti K."/>
            <person name="Pangilinan J."/>
            <person name="Ruiz-duenas F.J."/>
            <person name="Barrasa J.M."/>
            <person name="Sanchez-Garcia M."/>
            <person name="Camarero S."/>
            <person name="Miyauchi S."/>
            <person name="Serrano A."/>
            <person name="Linde D."/>
            <person name="Babiker R."/>
            <person name="Drula E."/>
            <person name="Ayuso-Fernandez I."/>
            <person name="Pacheco R."/>
            <person name="Padilla G."/>
            <person name="Ferreira P."/>
            <person name="Barriuso J."/>
            <person name="Kellner H."/>
            <person name="Castanera R."/>
            <person name="Alfaro M."/>
            <person name="Ramirez L."/>
            <person name="Pisabarro A.G."/>
            <person name="Kuo A."/>
            <person name="Tritt A."/>
            <person name="Lipzen A."/>
            <person name="He G."/>
            <person name="Yan M."/>
            <person name="Ng V."/>
            <person name="Cullen D."/>
            <person name="Martin F."/>
            <person name="Rosso M.-N."/>
            <person name="Henrissat B."/>
            <person name="Hibbett D."/>
            <person name="Martinez A.T."/>
            <person name="Grigoriev I.V."/>
        </authorList>
    </citation>
    <scope>NUCLEOTIDE SEQUENCE</scope>
    <source>
        <strain evidence="4">AH 44721</strain>
    </source>
</reference>
<dbReference type="Pfam" id="PF03969">
    <property type="entry name" value="AFG1_ATPase"/>
    <property type="match status" value="1"/>
</dbReference>
<proteinExistence type="predicted"/>
<dbReference type="AlphaFoldDB" id="A0A9P5NT10"/>
<dbReference type="Proteomes" id="UP000724874">
    <property type="component" value="Unassembled WGS sequence"/>
</dbReference>
<dbReference type="GO" id="GO:0005524">
    <property type="term" value="F:ATP binding"/>
    <property type="evidence" value="ECO:0007669"/>
    <property type="project" value="UniProtKB-KW"/>
</dbReference>
<dbReference type="GO" id="GO:0005739">
    <property type="term" value="C:mitochondrion"/>
    <property type="evidence" value="ECO:0007669"/>
    <property type="project" value="TreeGrafter"/>
</dbReference>
<evidence type="ECO:0000256" key="2">
    <source>
        <dbReference type="ARBA" id="ARBA00022840"/>
    </source>
</evidence>
<organism evidence="4 5">
    <name type="scientific">Gymnopilus junonius</name>
    <name type="common">Spectacular rustgill mushroom</name>
    <name type="synonym">Gymnopilus spectabilis subsp. junonius</name>
    <dbReference type="NCBI Taxonomy" id="109634"/>
    <lineage>
        <taxon>Eukaryota</taxon>
        <taxon>Fungi</taxon>
        <taxon>Dikarya</taxon>
        <taxon>Basidiomycota</taxon>
        <taxon>Agaricomycotina</taxon>
        <taxon>Agaricomycetes</taxon>
        <taxon>Agaricomycetidae</taxon>
        <taxon>Agaricales</taxon>
        <taxon>Agaricineae</taxon>
        <taxon>Hymenogastraceae</taxon>
        <taxon>Gymnopilus</taxon>
    </lineage>
</organism>
<name>A0A9P5NT10_GYMJU</name>
<feature type="region of interest" description="Disordered" evidence="3">
    <location>
        <begin position="586"/>
        <end position="613"/>
    </location>
</feature>
<dbReference type="PANTHER" id="PTHR12169">
    <property type="entry name" value="ATPASE N2B"/>
    <property type="match status" value="1"/>
</dbReference>
<accession>A0A9P5NT10</accession>
<gene>
    <name evidence="4" type="ORF">CPB84DRAFT_1814414</name>
</gene>
<keyword evidence="1" id="KW-0547">Nucleotide-binding</keyword>
<dbReference type="GO" id="GO:0016887">
    <property type="term" value="F:ATP hydrolysis activity"/>
    <property type="evidence" value="ECO:0007669"/>
    <property type="project" value="InterPro"/>
</dbReference>
<keyword evidence="2" id="KW-0067">ATP-binding</keyword>
<evidence type="ECO:0000256" key="1">
    <source>
        <dbReference type="ARBA" id="ARBA00022741"/>
    </source>
</evidence>
<evidence type="ECO:0000313" key="5">
    <source>
        <dbReference type="Proteomes" id="UP000724874"/>
    </source>
</evidence>
<evidence type="ECO:0000313" key="4">
    <source>
        <dbReference type="EMBL" id="KAF8904406.1"/>
    </source>
</evidence>
<dbReference type="OrthoDB" id="2193432at2759"/>
<keyword evidence="5" id="KW-1185">Reference proteome</keyword>
<dbReference type="InterPro" id="IPR005654">
    <property type="entry name" value="ATPase_AFG1-like"/>
</dbReference>
<comment type="caution">
    <text evidence="4">The sequence shown here is derived from an EMBL/GenBank/DDBJ whole genome shotgun (WGS) entry which is preliminary data.</text>
</comment>
<evidence type="ECO:0000256" key="3">
    <source>
        <dbReference type="SAM" id="MobiDB-lite"/>
    </source>
</evidence>
<sequence>MSAVLLNAPHHYIQPGLLQYASGKHFRRFRCRAPPNTQTSKLSVITKRNISNLPETDLLEKYISLVTLGDIEYDEEQVRVVMKLRRLQRELEEYAPPALSANLFQPRQPESSDSPWWVCSGQEFGSDESQKALIRLRGHAEELNALETPKIPVHNHARGSSSGKSFLVDLWFESVKTPYKARKHYSQLVLEICHGVWEETKLRKTIRGPWNKKIRGQIKSMLETGTLPVRWGRSNKPFLVWYLDPSIAFMVAKILLLHKCLLVFDEIQFLDVPDELYRKGVQRERLEPFVEALKMRCTVTILDCEKDRRELLSASQPLGQTWFTFDQKTERARQEFHVFGRSLKIPWGSGSACKWTFAELCDFLKVLQSLEPADYFTIAANFPVVAMTDILDQARRFISLIDALYESRCRILCLAETTPDQLFFRDALNMNRAVDAMMVETVAETQHVYRPNVSSYDQPQMREVPAAPKSPLSIDTLSIFSGEEEQIAFKRAISRLKEMTSPPYNRIDRWSPLFPTARKWETRSFTPTEQNATKTPEYVESGEAESDLASEAAYGTLQNTLSRPHAPRPSPDHVWGVRDDWGPAAKDWRKGPKIYKNKGKDDKAVGPTFDANR</sequence>
<dbReference type="PANTHER" id="PTHR12169:SF2">
    <property type="entry name" value="AFG1P"/>
    <property type="match status" value="1"/>
</dbReference>
<protein>
    <submittedName>
        <fullName evidence="4">AFG1-like ATPase-domain-containing protein</fullName>
    </submittedName>
</protein>
<dbReference type="EMBL" id="JADNYJ010000026">
    <property type="protein sequence ID" value="KAF8904406.1"/>
    <property type="molecule type" value="Genomic_DNA"/>
</dbReference>